<evidence type="ECO:0000313" key="1">
    <source>
        <dbReference type="EMBL" id="MPC37460.1"/>
    </source>
</evidence>
<accession>A0A5B7ERR4</accession>
<protein>
    <submittedName>
        <fullName evidence="1">Uncharacterized protein</fullName>
    </submittedName>
</protein>
<dbReference type="Proteomes" id="UP000324222">
    <property type="component" value="Unassembled WGS sequence"/>
</dbReference>
<proteinExistence type="predicted"/>
<evidence type="ECO:0000313" key="2">
    <source>
        <dbReference type="Proteomes" id="UP000324222"/>
    </source>
</evidence>
<name>A0A5B7ERR4_PORTR</name>
<sequence length="100" mass="11270">MHSCTVYGASHKLCIFGALLRIVESNLRALFKALFPQASVILPLHCLFCELQVTLHSVMNLRAYGDKPMDELQKERICNLPPCTVWHGGTTWLGQHTFTT</sequence>
<reference evidence="1 2" key="1">
    <citation type="submission" date="2019-05" db="EMBL/GenBank/DDBJ databases">
        <title>Another draft genome of Portunus trituberculatus and its Hox gene families provides insights of decapod evolution.</title>
        <authorList>
            <person name="Jeong J.-H."/>
            <person name="Song I."/>
            <person name="Kim S."/>
            <person name="Choi T."/>
            <person name="Kim D."/>
            <person name="Ryu S."/>
            <person name="Kim W."/>
        </authorList>
    </citation>
    <scope>NUCLEOTIDE SEQUENCE [LARGE SCALE GENOMIC DNA]</scope>
    <source>
        <tissue evidence="1">Muscle</tissue>
    </source>
</reference>
<dbReference type="EMBL" id="VSRR010003789">
    <property type="protein sequence ID" value="MPC37460.1"/>
    <property type="molecule type" value="Genomic_DNA"/>
</dbReference>
<organism evidence="1 2">
    <name type="scientific">Portunus trituberculatus</name>
    <name type="common">Swimming crab</name>
    <name type="synonym">Neptunus trituberculatus</name>
    <dbReference type="NCBI Taxonomy" id="210409"/>
    <lineage>
        <taxon>Eukaryota</taxon>
        <taxon>Metazoa</taxon>
        <taxon>Ecdysozoa</taxon>
        <taxon>Arthropoda</taxon>
        <taxon>Crustacea</taxon>
        <taxon>Multicrustacea</taxon>
        <taxon>Malacostraca</taxon>
        <taxon>Eumalacostraca</taxon>
        <taxon>Eucarida</taxon>
        <taxon>Decapoda</taxon>
        <taxon>Pleocyemata</taxon>
        <taxon>Brachyura</taxon>
        <taxon>Eubrachyura</taxon>
        <taxon>Portunoidea</taxon>
        <taxon>Portunidae</taxon>
        <taxon>Portuninae</taxon>
        <taxon>Portunus</taxon>
    </lineage>
</organism>
<keyword evidence="2" id="KW-1185">Reference proteome</keyword>
<gene>
    <name evidence="1" type="ORF">E2C01_030939</name>
</gene>
<dbReference type="AlphaFoldDB" id="A0A5B7ERR4"/>
<comment type="caution">
    <text evidence="1">The sequence shown here is derived from an EMBL/GenBank/DDBJ whole genome shotgun (WGS) entry which is preliminary data.</text>
</comment>